<name>A0ABX3TXP7_9GAMM</name>
<dbReference type="EMBL" id="MRWD01000044">
    <property type="protein sequence ID" value="ORJ20030.1"/>
    <property type="molecule type" value="Genomic_DNA"/>
</dbReference>
<reference evidence="1 2" key="1">
    <citation type="journal article" date="2017" name="Int. J. Syst. Evol. Microbiol.">
        <title>Rouxiella badensis sp. nov. and Rouxiella silvae sp. nov. isolated from peat bog soil in Germany and emendation of the genus description.</title>
        <authorList>
            <person name="Le Fleche-Mateos A."/>
            <person name="Kugler J.H."/>
            <person name="Hansen S.H."/>
            <person name="Syldatk C."/>
            <person name="Hausmann R."/>
            <person name="Lomprez F."/>
            <person name="Vandenbogaert M."/>
            <person name="Manuguerra J.C."/>
            <person name="Grimont P.A."/>
        </authorList>
    </citation>
    <scope>NUCLEOTIDE SEQUENCE [LARGE SCALE GENOMIC DNA]</scope>
    <source>
        <strain evidence="1 2">213</strain>
    </source>
</reference>
<dbReference type="RefSeq" id="WP_415836954.1">
    <property type="nucleotide sequence ID" value="NZ_CBCSCF010000010.1"/>
</dbReference>
<evidence type="ECO:0000313" key="2">
    <source>
        <dbReference type="Proteomes" id="UP000192722"/>
    </source>
</evidence>
<gene>
    <name evidence="1" type="ORF">BS639_17195</name>
</gene>
<dbReference type="InterPro" id="IPR054182">
    <property type="entry name" value="DUF6889"/>
</dbReference>
<evidence type="ECO:0000313" key="1">
    <source>
        <dbReference type="EMBL" id="ORJ20030.1"/>
    </source>
</evidence>
<comment type="caution">
    <text evidence="1">The sequence shown here is derived from an EMBL/GenBank/DDBJ whole genome shotgun (WGS) entry which is preliminary data.</text>
</comment>
<protein>
    <submittedName>
        <fullName evidence="1">Lytic transglycosylase</fullName>
    </submittedName>
</protein>
<organism evidence="1 2">
    <name type="scientific">Rouxiella silvae</name>
    <dbReference type="NCBI Taxonomy" id="1646373"/>
    <lineage>
        <taxon>Bacteria</taxon>
        <taxon>Pseudomonadati</taxon>
        <taxon>Pseudomonadota</taxon>
        <taxon>Gammaproteobacteria</taxon>
        <taxon>Enterobacterales</taxon>
        <taxon>Yersiniaceae</taxon>
        <taxon>Rouxiella</taxon>
    </lineage>
</organism>
<dbReference type="Pfam" id="PF21829">
    <property type="entry name" value="DUF6889"/>
    <property type="match status" value="1"/>
</dbReference>
<sequence>MPDGTDMIWKVTRAYQLDPKDLLSGAIDLCYISEMHDYLTLEEDNENRVTRWRQANER</sequence>
<keyword evidence="2" id="KW-1185">Reference proteome</keyword>
<proteinExistence type="predicted"/>
<accession>A0ABX3TXP7</accession>
<dbReference type="Proteomes" id="UP000192722">
    <property type="component" value="Unassembled WGS sequence"/>
</dbReference>